<dbReference type="RefSeq" id="WP_349218242.1">
    <property type="nucleotide sequence ID" value="NZ_JBBMFD010000004.1"/>
</dbReference>
<proteinExistence type="predicted"/>
<name>A0ABV1E0A1_9FIRM</name>
<dbReference type="Proteomes" id="UP001489509">
    <property type="component" value="Unassembled WGS sequence"/>
</dbReference>
<accession>A0ABV1E0A1</accession>
<comment type="caution">
    <text evidence="2">The sequence shown here is derived from an EMBL/GenBank/DDBJ whole genome shotgun (WGS) entry which is preliminary data.</text>
</comment>
<evidence type="ECO:0008006" key="4">
    <source>
        <dbReference type="Google" id="ProtNLM"/>
    </source>
</evidence>
<keyword evidence="1" id="KW-0732">Signal</keyword>
<gene>
    <name evidence="2" type="ORF">WMO26_03785</name>
</gene>
<evidence type="ECO:0000256" key="1">
    <source>
        <dbReference type="SAM" id="SignalP"/>
    </source>
</evidence>
<keyword evidence="3" id="KW-1185">Reference proteome</keyword>
<reference evidence="2 3" key="1">
    <citation type="submission" date="2024-03" db="EMBL/GenBank/DDBJ databases">
        <title>Human intestinal bacterial collection.</title>
        <authorList>
            <person name="Pauvert C."/>
            <person name="Hitch T.C.A."/>
            <person name="Clavel T."/>
        </authorList>
    </citation>
    <scope>NUCLEOTIDE SEQUENCE [LARGE SCALE GENOMIC DNA]</scope>
    <source>
        <strain evidence="2 3">CLA-JM-H44</strain>
    </source>
</reference>
<dbReference type="EMBL" id="JBBMFD010000004">
    <property type="protein sequence ID" value="MEQ2439946.1"/>
    <property type="molecule type" value="Genomic_DNA"/>
</dbReference>
<organism evidence="2 3">
    <name type="scientific">Solibaculum intestinale</name>
    <dbReference type="NCBI Taxonomy" id="3133165"/>
    <lineage>
        <taxon>Bacteria</taxon>
        <taxon>Bacillati</taxon>
        <taxon>Bacillota</taxon>
        <taxon>Clostridia</taxon>
        <taxon>Eubacteriales</taxon>
        <taxon>Oscillospiraceae</taxon>
        <taxon>Solibaculum</taxon>
    </lineage>
</organism>
<evidence type="ECO:0000313" key="3">
    <source>
        <dbReference type="Proteomes" id="UP001489509"/>
    </source>
</evidence>
<sequence length="193" mass="20139">MKAGTKGLVLSLCAVLLVVATVFSTAAFLTSQDQVTNTFTVGNVKIALDEAKVDEYGQATPDVPRVQANEYKLIPGRTYTKDPTVHVDANSEDCWLFAKVENGLSAIETAGDTTIAAQMEANGWTAVAGAPNVYAYKDIAKASQNIPVFGSFSIDGAAQTAGYETAVVSVTAYAVQADGFATAADAWTAAPMN</sequence>
<evidence type="ECO:0000313" key="2">
    <source>
        <dbReference type="EMBL" id="MEQ2439946.1"/>
    </source>
</evidence>
<feature type="signal peptide" evidence="1">
    <location>
        <begin position="1"/>
        <end position="26"/>
    </location>
</feature>
<feature type="chain" id="PRO_5047378882" description="SipW-cognate class signal peptide" evidence="1">
    <location>
        <begin position="27"/>
        <end position="193"/>
    </location>
</feature>
<protein>
    <recommendedName>
        <fullName evidence="4">SipW-cognate class signal peptide</fullName>
    </recommendedName>
</protein>